<organism evidence="4 5">
    <name type="scientific">Stereum hirsutum (strain FP-91666)</name>
    <name type="common">White-rot fungus</name>
    <dbReference type="NCBI Taxonomy" id="721885"/>
    <lineage>
        <taxon>Eukaryota</taxon>
        <taxon>Fungi</taxon>
        <taxon>Dikarya</taxon>
        <taxon>Basidiomycota</taxon>
        <taxon>Agaricomycotina</taxon>
        <taxon>Agaricomycetes</taxon>
        <taxon>Russulales</taxon>
        <taxon>Stereaceae</taxon>
        <taxon>Stereum</taxon>
    </lineage>
</organism>
<dbReference type="eggNOG" id="ENOG502S16G">
    <property type="taxonomic scope" value="Eukaryota"/>
</dbReference>
<dbReference type="GeneID" id="18804131"/>
<dbReference type="Proteomes" id="UP000053927">
    <property type="component" value="Unassembled WGS sequence"/>
</dbReference>
<dbReference type="RefSeq" id="XP_007310537.1">
    <property type="nucleotide sequence ID" value="XM_007310475.1"/>
</dbReference>
<dbReference type="AlphaFoldDB" id="R7RZS4"/>
<evidence type="ECO:0000256" key="1">
    <source>
        <dbReference type="SAM" id="MobiDB-lite"/>
    </source>
</evidence>
<proteinExistence type="predicted"/>
<evidence type="ECO:0000259" key="3">
    <source>
        <dbReference type="Pfam" id="PF16761"/>
    </source>
</evidence>
<evidence type="ECO:0000313" key="4">
    <source>
        <dbReference type="EMBL" id="EIM80405.1"/>
    </source>
</evidence>
<feature type="compositionally biased region" description="Gly residues" evidence="1">
    <location>
        <begin position="293"/>
        <end position="302"/>
    </location>
</feature>
<dbReference type="OrthoDB" id="2421327at2759"/>
<reference evidence="5" key="1">
    <citation type="journal article" date="2012" name="Science">
        <title>The Paleozoic origin of enzymatic lignin decomposition reconstructed from 31 fungal genomes.</title>
        <authorList>
            <person name="Floudas D."/>
            <person name="Binder M."/>
            <person name="Riley R."/>
            <person name="Barry K."/>
            <person name="Blanchette R.A."/>
            <person name="Henrissat B."/>
            <person name="Martinez A.T."/>
            <person name="Otillar R."/>
            <person name="Spatafora J.W."/>
            <person name="Yadav J.S."/>
            <person name="Aerts A."/>
            <person name="Benoit I."/>
            <person name="Boyd A."/>
            <person name="Carlson A."/>
            <person name="Copeland A."/>
            <person name="Coutinho P.M."/>
            <person name="de Vries R.P."/>
            <person name="Ferreira P."/>
            <person name="Findley K."/>
            <person name="Foster B."/>
            <person name="Gaskell J."/>
            <person name="Glotzer D."/>
            <person name="Gorecki P."/>
            <person name="Heitman J."/>
            <person name="Hesse C."/>
            <person name="Hori C."/>
            <person name="Igarashi K."/>
            <person name="Jurgens J.A."/>
            <person name="Kallen N."/>
            <person name="Kersten P."/>
            <person name="Kohler A."/>
            <person name="Kuees U."/>
            <person name="Kumar T.K.A."/>
            <person name="Kuo A."/>
            <person name="LaButti K."/>
            <person name="Larrondo L.F."/>
            <person name="Lindquist E."/>
            <person name="Ling A."/>
            <person name="Lombard V."/>
            <person name="Lucas S."/>
            <person name="Lundell T."/>
            <person name="Martin R."/>
            <person name="McLaughlin D.J."/>
            <person name="Morgenstern I."/>
            <person name="Morin E."/>
            <person name="Murat C."/>
            <person name="Nagy L.G."/>
            <person name="Nolan M."/>
            <person name="Ohm R.A."/>
            <person name="Patyshakuliyeva A."/>
            <person name="Rokas A."/>
            <person name="Ruiz-Duenas F.J."/>
            <person name="Sabat G."/>
            <person name="Salamov A."/>
            <person name="Samejima M."/>
            <person name="Schmutz J."/>
            <person name="Slot J.C."/>
            <person name="St John F."/>
            <person name="Stenlid J."/>
            <person name="Sun H."/>
            <person name="Sun S."/>
            <person name="Syed K."/>
            <person name="Tsang A."/>
            <person name="Wiebenga A."/>
            <person name="Young D."/>
            <person name="Pisabarro A."/>
            <person name="Eastwood D.C."/>
            <person name="Martin F."/>
            <person name="Cullen D."/>
            <person name="Grigoriev I.V."/>
            <person name="Hibbett D.S."/>
        </authorList>
    </citation>
    <scope>NUCLEOTIDE SEQUENCE [LARGE SCALE GENOMIC DNA]</scope>
    <source>
        <strain evidence="5">FP-91666</strain>
    </source>
</reference>
<dbReference type="InterPro" id="IPR038986">
    <property type="entry name" value="Clr2"/>
</dbReference>
<feature type="compositionally biased region" description="Low complexity" evidence="1">
    <location>
        <begin position="154"/>
        <end position="168"/>
    </location>
</feature>
<feature type="compositionally biased region" description="Low complexity" evidence="1">
    <location>
        <begin position="666"/>
        <end position="718"/>
    </location>
</feature>
<feature type="region of interest" description="Disordered" evidence="1">
    <location>
        <begin position="146"/>
        <end position="215"/>
    </location>
</feature>
<dbReference type="GO" id="GO:0030466">
    <property type="term" value="P:silent mating-type cassette heterochromatin formation"/>
    <property type="evidence" value="ECO:0007669"/>
    <property type="project" value="TreeGrafter"/>
</dbReference>
<evidence type="ECO:0000313" key="5">
    <source>
        <dbReference type="Proteomes" id="UP000053927"/>
    </source>
</evidence>
<dbReference type="Pfam" id="PF16761">
    <property type="entry name" value="Clr2_transil"/>
    <property type="match status" value="1"/>
</dbReference>
<protein>
    <recommendedName>
        <fullName evidence="6">Cryptic loci regulator 2 N-terminal domain-containing protein</fullName>
    </recommendedName>
</protein>
<feature type="compositionally biased region" description="Low complexity" evidence="1">
    <location>
        <begin position="303"/>
        <end position="312"/>
    </location>
</feature>
<sequence length="850" mass="93294">MPPRQRQLGKGLSLPENPKWIEFGLSDGSPTEWPTNTKPANNEGWYRPLTIDEGSSIRWRAQVAQHVSEELAMPASKDYVLKSWPDGYQLYEHNQPGPNGVRHDLYLYGSTFVKKFRSTKEFMPHAVWLQQDETLNHSNCHCKYASGNPRKAPRASTATASAPVPSGSRSRHAREPALQQSQRFKVPRDPGKPYAFVRRTPKPAKRSAPPDHVMSQDRYTDIQSMNSELQMPLKRWFREGELVWCEIVPPIEAQGEAMIFWPGLVQEAKIASHPTLLPARNGKGNADRETGDGTNGNSGGSSAGPSGSTSTSTHEDEPTIVSVYQTTDYKVKLLGVLQEFTCPDKSVIPYLGYVPSIDLLKAMQNVPIAHLTLDAEEVAGFNPWEPLPQPVTEEAKQARFEQAVAPYSFAVEIAKNIAGSWTPTDEWTFKQAVPTDLLLPPQPPPPPPPGATLAEVLASHARAPASGSGLARVTLSDGTRVLPGTEIVNTQIRYQGLWWGAERIWTDDLVRLKASRRQIAPEGSVNIYPPSGPSADTIAALGAMENAPNLRDLGAIDRGVFMLLNGLFVADVKRESGEIKKECRASGMLYELADEGWEDEAAKNGEASAVNGSQQGHGSDVQHDMPPRMEVDSDDEPRTPVELDAGPLFMSEPSRSNPPSPRKPSYHSSSGPQQASSSSVAADVDANAESSKSLPLSYLSPEATQLSQPPQSTTSSNPTQPPLPPPPHGYKFRPILHPGHEVVISLTLISGRYYPSLFSHPCFRPVIVRMQQIAHGMVAPELQHLLSLEGLCPGFYNAVDPVKWVPGRTIMCKDAERDKRRLLWEHWERRAVEEAGGGKARQSEAPSVEL</sequence>
<dbReference type="GO" id="GO:0070824">
    <property type="term" value="C:SHREC complex"/>
    <property type="evidence" value="ECO:0007669"/>
    <property type="project" value="InterPro"/>
</dbReference>
<dbReference type="InterPro" id="IPR031915">
    <property type="entry name" value="Clr2_N"/>
</dbReference>
<keyword evidence="5" id="KW-1185">Reference proteome</keyword>
<feature type="region of interest" description="Disordered" evidence="1">
    <location>
        <begin position="606"/>
        <end position="732"/>
    </location>
</feature>
<feature type="compositionally biased region" description="Pro residues" evidence="1">
    <location>
        <begin position="719"/>
        <end position="728"/>
    </location>
</feature>
<feature type="domain" description="Cryptic loci regulator 2 C-terminal" evidence="2">
    <location>
        <begin position="494"/>
        <end position="518"/>
    </location>
</feature>
<feature type="compositionally biased region" description="Basic and acidic residues" evidence="1">
    <location>
        <begin position="620"/>
        <end position="641"/>
    </location>
</feature>
<dbReference type="GO" id="GO:0031934">
    <property type="term" value="C:mating-type region heterochromatin"/>
    <property type="evidence" value="ECO:0007669"/>
    <property type="project" value="TreeGrafter"/>
</dbReference>
<dbReference type="OMA" id="WITIHAS"/>
<feature type="domain" description="Cryptic loci regulator 2 N-terminal" evidence="3">
    <location>
        <begin position="79"/>
        <end position="144"/>
    </location>
</feature>
<dbReference type="PANTHER" id="PTHR38046:SF1">
    <property type="entry name" value="CRYPTIC LOCI REGULATOR 2"/>
    <property type="match status" value="1"/>
</dbReference>
<gene>
    <name evidence="4" type="ORF">STEHIDRAFT_172668</name>
</gene>
<accession>R7RZS4</accession>
<evidence type="ECO:0008006" key="6">
    <source>
        <dbReference type="Google" id="ProtNLM"/>
    </source>
</evidence>
<dbReference type="PANTHER" id="PTHR38046">
    <property type="entry name" value="CRYPTIC LOCI REGULATOR 2"/>
    <property type="match status" value="1"/>
</dbReference>
<dbReference type="KEGG" id="shs:STEHIDRAFT_172668"/>
<dbReference type="Pfam" id="PF10383">
    <property type="entry name" value="Clr2"/>
    <property type="match status" value="1"/>
</dbReference>
<feature type="region of interest" description="Disordered" evidence="1">
    <location>
        <begin position="275"/>
        <end position="318"/>
    </location>
</feature>
<dbReference type="EMBL" id="JH687398">
    <property type="protein sequence ID" value="EIM80405.1"/>
    <property type="molecule type" value="Genomic_DNA"/>
</dbReference>
<name>R7RZS4_STEHR</name>
<evidence type="ECO:0000259" key="2">
    <source>
        <dbReference type="Pfam" id="PF10383"/>
    </source>
</evidence>
<dbReference type="GO" id="GO:0033553">
    <property type="term" value="C:rDNA heterochromatin"/>
    <property type="evidence" value="ECO:0007669"/>
    <property type="project" value="TreeGrafter"/>
</dbReference>
<dbReference type="InterPro" id="IPR018839">
    <property type="entry name" value="Tscrpt-silencing_Clr2_C"/>
</dbReference>